<protein>
    <recommendedName>
        <fullName evidence="4">Secreted protein</fullName>
    </recommendedName>
</protein>
<reference evidence="2 3" key="1">
    <citation type="submission" date="2016-06" db="EMBL/GenBank/DDBJ databases">
        <title>The Draft Genome Sequence and Annotation of the Desert Woodrat Neotoma lepida.</title>
        <authorList>
            <person name="Campbell M."/>
            <person name="Oakeson K.F."/>
            <person name="Yandell M."/>
            <person name="Halpert J.R."/>
            <person name="Dearing D."/>
        </authorList>
    </citation>
    <scope>NUCLEOTIDE SEQUENCE [LARGE SCALE GENOMIC DNA]</scope>
    <source>
        <strain evidence="2">417</strain>
        <tissue evidence="2">Liver</tissue>
    </source>
</reference>
<comment type="caution">
    <text evidence="2">The sequence shown here is derived from an EMBL/GenBank/DDBJ whole genome shotgun (WGS) entry which is preliminary data.</text>
</comment>
<evidence type="ECO:0000313" key="3">
    <source>
        <dbReference type="Proteomes" id="UP000092124"/>
    </source>
</evidence>
<evidence type="ECO:0000256" key="1">
    <source>
        <dbReference type="SAM" id="SignalP"/>
    </source>
</evidence>
<feature type="signal peptide" evidence="1">
    <location>
        <begin position="1"/>
        <end position="25"/>
    </location>
</feature>
<dbReference type="Proteomes" id="UP000092124">
    <property type="component" value="Unassembled WGS sequence"/>
</dbReference>
<dbReference type="EMBL" id="LZPO01028712">
    <property type="protein sequence ID" value="OBS77619.1"/>
    <property type="molecule type" value="Genomic_DNA"/>
</dbReference>
<organism evidence="2 3">
    <name type="scientific">Neotoma lepida</name>
    <name type="common">Desert woodrat</name>
    <dbReference type="NCBI Taxonomy" id="56216"/>
    <lineage>
        <taxon>Eukaryota</taxon>
        <taxon>Metazoa</taxon>
        <taxon>Chordata</taxon>
        <taxon>Craniata</taxon>
        <taxon>Vertebrata</taxon>
        <taxon>Euteleostomi</taxon>
        <taxon>Mammalia</taxon>
        <taxon>Eutheria</taxon>
        <taxon>Euarchontoglires</taxon>
        <taxon>Glires</taxon>
        <taxon>Rodentia</taxon>
        <taxon>Myomorpha</taxon>
        <taxon>Muroidea</taxon>
        <taxon>Cricetidae</taxon>
        <taxon>Neotominae</taxon>
        <taxon>Neotoma</taxon>
    </lineage>
</organism>
<evidence type="ECO:0000313" key="2">
    <source>
        <dbReference type="EMBL" id="OBS77619.1"/>
    </source>
</evidence>
<gene>
    <name evidence="2" type="ORF">A6R68_19993</name>
</gene>
<feature type="chain" id="PRO_5008346396" description="Secreted protein" evidence="1">
    <location>
        <begin position="26"/>
        <end position="175"/>
    </location>
</feature>
<name>A0A1A6HHA8_NEOLE</name>
<dbReference type="AlphaFoldDB" id="A0A1A6HHA8"/>
<sequence length="175" mass="20445">MKWTFLTLDLLILLDTPFHRGLCEAGGYMVFLFHKPCWHVPFIQNPKFSNKTPPELRAAQCPPPNVVFSLFLLDRIFFLENNSLIVNIREFLILSYAILRPLALIHRDGHHIEFCHAPWETQTLRNVSIAVSGTLDNAFVQNVFFRSMSSITDAFLKEFLHPGYKDFYLGRKKWF</sequence>
<keyword evidence="1" id="KW-0732">Signal</keyword>
<keyword evidence="3" id="KW-1185">Reference proteome</keyword>
<accession>A0A1A6HHA8</accession>
<proteinExistence type="predicted"/>
<evidence type="ECO:0008006" key="4">
    <source>
        <dbReference type="Google" id="ProtNLM"/>
    </source>
</evidence>